<dbReference type="AlphaFoldDB" id="A0A2S4PNG8"/>
<evidence type="ECO:0000256" key="2">
    <source>
        <dbReference type="SAM" id="SignalP"/>
    </source>
</evidence>
<dbReference type="SMR" id="A0A2S4PNG8"/>
<accession>A0A2S4PNG8</accession>
<evidence type="ECO:0000313" key="4">
    <source>
        <dbReference type="Proteomes" id="UP000237438"/>
    </source>
</evidence>
<protein>
    <submittedName>
        <fullName evidence="3">Uncharacterized protein</fullName>
    </submittedName>
</protein>
<proteinExistence type="predicted"/>
<dbReference type="EMBL" id="PEDP01001480">
    <property type="protein sequence ID" value="POS83589.1"/>
    <property type="molecule type" value="Genomic_DNA"/>
</dbReference>
<dbReference type="OrthoDB" id="10540729at2759"/>
<sequence length="277" mass="31262">MPLSLFFPISIFLYLSIIQTVLAIPPLERRTPPPISSSLSPISLVRNGYNCGYIFISGEKLNTVLDAVKNAQKHQEVSAKAREQLANYYNGPPFTKNYLLWPVAPDTDNYEEALNTPLRVVLNENFRIISVIIMQNDQNVMECRMKETLKQPFPFDFKCSGDYFRHQDLMIAVKAACPKIRGIASRPFPARYDESHFLTYGQQRYIYPIVPKRTYIHDQAQNMQKIDGQSGISGGSTDRETSIKNTKNNASVTSTSDSTNNDNDSTESKSSSSNTKI</sequence>
<gene>
    <name evidence="3" type="ORF">EPUL_004208</name>
</gene>
<feature type="non-terminal residue" evidence="3">
    <location>
        <position position="277"/>
    </location>
</feature>
<keyword evidence="4" id="KW-1185">Reference proteome</keyword>
<keyword evidence="2" id="KW-0732">Signal</keyword>
<feature type="region of interest" description="Disordered" evidence="1">
    <location>
        <begin position="226"/>
        <end position="277"/>
    </location>
</feature>
<feature type="chain" id="PRO_5015410559" evidence="2">
    <location>
        <begin position="24"/>
        <end position="277"/>
    </location>
</feature>
<feature type="signal peptide" evidence="2">
    <location>
        <begin position="1"/>
        <end position="23"/>
    </location>
</feature>
<organism evidence="3 4">
    <name type="scientific">Erysiphe pulchra</name>
    <dbReference type="NCBI Taxonomy" id="225359"/>
    <lineage>
        <taxon>Eukaryota</taxon>
        <taxon>Fungi</taxon>
        <taxon>Dikarya</taxon>
        <taxon>Ascomycota</taxon>
        <taxon>Pezizomycotina</taxon>
        <taxon>Leotiomycetes</taxon>
        <taxon>Erysiphales</taxon>
        <taxon>Erysiphaceae</taxon>
        <taxon>Erysiphe</taxon>
    </lineage>
</organism>
<reference evidence="3 4" key="1">
    <citation type="submission" date="2017-10" db="EMBL/GenBank/DDBJ databases">
        <title>Development of genomic resources for the powdery mildew, Erysiphe pulchra.</title>
        <authorList>
            <person name="Wadl P.A."/>
            <person name="Mack B.M."/>
            <person name="Moore G."/>
            <person name="Beltz S.B."/>
        </authorList>
    </citation>
    <scope>NUCLEOTIDE SEQUENCE [LARGE SCALE GENOMIC DNA]</scope>
    <source>
        <strain evidence="3">Cflorida</strain>
    </source>
</reference>
<feature type="compositionally biased region" description="Low complexity" evidence="1">
    <location>
        <begin position="248"/>
        <end position="277"/>
    </location>
</feature>
<comment type="caution">
    <text evidence="3">The sequence shown here is derived from an EMBL/GenBank/DDBJ whole genome shotgun (WGS) entry which is preliminary data.</text>
</comment>
<dbReference type="Proteomes" id="UP000237438">
    <property type="component" value="Unassembled WGS sequence"/>
</dbReference>
<name>A0A2S4PNG8_9PEZI</name>
<evidence type="ECO:0000256" key="1">
    <source>
        <dbReference type="SAM" id="MobiDB-lite"/>
    </source>
</evidence>
<evidence type="ECO:0000313" key="3">
    <source>
        <dbReference type="EMBL" id="POS83589.1"/>
    </source>
</evidence>